<dbReference type="Gene3D" id="2.60.40.10">
    <property type="entry name" value="Immunoglobulins"/>
    <property type="match status" value="1"/>
</dbReference>
<dbReference type="Gene3D" id="3.30.565.10">
    <property type="entry name" value="Histidine kinase-like ATPase, C-terminal domain"/>
    <property type="match status" value="1"/>
</dbReference>
<dbReference type="EMBL" id="CP042436">
    <property type="protein sequence ID" value="QEC65104.1"/>
    <property type="molecule type" value="Genomic_DNA"/>
</dbReference>
<dbReference type="PROSITE" id="PS50109">
    <property type="entry name" value="HIS_KIN"/>
    <property type="match status" value="1"/>
</dbReference>
<comment type="catalytic activity">
    <reaction evidence="1">
        <text>ATP + protein L-histidine = ADP + protein N-phospho-L-histidine.</text>
        <dbReference type="EC" id="2.7.13.3"/>
    </reaction>
</comment>
<keyword evidence="9" id="KW-0812">Transmembrane</keyword>
<dbReference type="Pfam" id="PF07730">
    <property type="entry name" value="HisKA_3"/>
    <property type="match status" value="1"/>
</dbReference>
<gene>
    <name evidence="12" type="ORF">FRZ54_21850</name>
</gene>
<dbReference type="GO" id="GO:0046983">
    <property type="term" value="F:protein dimerization activity"/>
    <property type="evidence" value="ECO:0007669"/>
    <property type="project" value="InterPro"/>
</dbReference>
<keyword evidence="5" id="KW-0547">Nucleotide-binding</keyword>
<dbReference type="PANTHER" id="PTHR24421">
    <property type="entry name" value="NITRATE/NITRITE SENSOR PROTEIN NARX-RELATED"/>
    <property type="match status" value="1"/>
</dbReference>
<evidence type="ECO:0000259" key="11">
    <source>
        <dbReference type="PROSITE" id="PS50109"/>
    </source>
</evidence>
<keyword evidence="7" id="KW-0067">ATP-binding</keyword>
<accession>A0A5B8V162</accession>
<organism evidence="12 13">
    <name type="scientific">Mucilaginibacter ginsenosidivorans</name>
    <dbReference type="NCBI Taxonomy" id="398053"/>
    <lineage>
        <taxon>Bacteria</taxon>
        <taxon>Pseudomonadati</taxon>
        <taxon>Bacteroidota</taxon>
        <taxon>Sphingobacteriia</taxon>
        <taxon>Sphingobacteriales</taxon>
        <taxon>Sphingobacteriaceae</taxon>
        <taxon>Mucilaginibacter</taxon>
    </lineage>
</organism>
<evidence type="ECO:0000256" key="5">
    <source>
        <dbReference type="ARBA" id="ARBA00022741"/>
    </source>
</evidence>
<dbReference type="InterPro" id="IPR003594">
    <property type="entry name" value="HATPase_dom"/>
</dbReference>
<keyword evidence="3" id="KW-0597">Phosphoprotein</keyword>
<dbReference type="GO" id="GO:0005524">
    <property type="term" value="F:ATP binding"/>
    <property type="evidence" value="ECO:0007669"/>
    <property type="project" value="UniProtKB-KW"/>
</dbReference>
<evidence type="ECO:0000256" key="1">
    <source>
        <dbReference type="ARBA" id="ARBA00000085"/>
    </source>
</evidence>
<evidence type="ECO:0000256" key="2">
    <source>
        <dbReference type="ARBA" id="ARBA00012438"/>
    </source>
</evidence>
<dbReference type="SUPFAM" id="SSF55874">
    <property type="entry name" value="ATPase domain of HSP90 chaperone/DNA topoisomerase II/histidine kinase"/>
    <property type="match status" value="1"/>
</dbReference>
<dbReference type="InterPro" id="IPR011712">
    <property type="entry name" value="Sig_transdc_His_kin_sub3_dim/P"/>
</dbReference>
<reference evidence="12 13" key="1">
    <citation type="journal article" date="2017" name="Curr. Microbiol.">
        <title>Mucilaginibacter ginsenosidivorans sp. nov., Isolated from Soil of Ginseng Field.</title>
        <authorList>
            <person name="Kim M.M."/>
            <person name="Siddiqi M.Z."/>
            <person name="Im W.T."/>
        </authorList>
    </citation>
    <scope>NUCLEOTIDE SEQUENCE [LARGE SCALE GENOMIC DNA]</scope>
    <source>
        <strain evidence="12 13">Gsoil 3017</strain>
    </source>
</reference>
<evidence type="ECO:0000256" key="6">
    <source>
        <dbReference type="ARBA" id="ARBA00022777"/>
    </source>
</evidence>
<dbReference type="SUPFAM" id="SSF50998">
    <property type="entry name" value="Quinoprotein alcohol dehydrogenase-like"/>
    <property type="match status" value="1"/>
</dbReference>
<feature type="chain" id="PRO_5022846383" description="histidine kinase" evidence="10">
    <location>
        <begin position="26"/>
        <end position="959"/>
    </location>
</feature>
<dbReference type="EC" id="2.7.13.3" evidence="2"/>
<dbReference type="GO" id="GO:0016020">
    <property type="term" value="C:membrane"/>
    <property type="evidence" value="ECO:0007669"/>
    <property type="project" value="InterPro"/>
</dbReference>
<dbReference type="SMART" id="SM00387">
    <property type="entry name" value="HATPase_c"/>
    <property type="match status" value="1"/>
</dbReference>
<dbReference type="AlphaFoldDB" id="A0A5B8V162"/>
<feature type="signal peptide" evidence="10">
    <location>
        <begin position="1"/>
        <end position="25"/>
    </location>
</feature>
<evidence type="ECO:0000256" key="4">
    <source>
        <dbReference type="ARBA" id="ARBA00022679"/>
    </source>
</evidence>
<dbReference type="Pfam" id="PF02518">
    <property type="entry name" value="HATPase_c"/>
    <property type="match status" value="1"/>
</dbReference>
<keyword evidence="8" id="KW-0902">Two-component regulatory system</keyword>
<dbReference type="PANTHER" id="PTHR24421:SF10">
    <property type="entry name" value="NITRATE_NITRITE SENSOR PROTEIN NARQ"/>
    <property type="match status" value="1"/>
</dbReference>
<keyword evidence="4" id="KW-0808">Transferase</keyword>
<dbReference type="GO" id="GO:0000155">
    <property type="term" value="F:phosphorelay sensor kinase activity"/>
    <property type="evidence" value="ECO:0007669"/>
    <property type="project" value="InterPro"/>
</dbReference>
<evidence type="ECO:0000256" key="7">
    <source>
        <dbReference type="ARBA" id="ARBA00022840"/>
    </source>
</evidence>
<evidence type="ECO:0000256" key="3">
    <source>
        <dbReference type="ARBA" id="ARBA00022553"/>
    </source>
</evidence>
<feature type="domain" description="Histidine kinase" evidence="11">
    <location>
        <begin position="870"/>
        <end position="957"/>
    </location>
</feature>
<dbReference type="InterPro" id="IPR011047">
    <property type="entry name" value="Quinoprotein_ADH-like_sf"/>
</dbReference>
<dbReference type="Gene3D" id="2.130.10.10">
    <property type="entry name" value="YVTN repeat-like/Quinoprotein amine dehydrogenase"/>
    <property type="match status" value="2"/>
</dbReference>
<dbReference type="InterPro" id="IPR050482">
    <property type="entry name" value="Sensor_HK_TwoCompSys"/>
</dbReference>
<evidence type="ECO:0000256" key="10">
    <source>
        <dbReference type="SAM" id="SignalP"/>
    </source>
</evidence>
<dbReference type="InterPro" id="IPR036890">
    <property type="entry name" value="HATPase_C_sf"/>
</dbReference>
<keyword evidence="9" id="KW-0472">Membrane</keyword>
<evidence type="ECO:0000313" key="12">
    <source>
        <dbReference type="EMBL" id="QEC65104.1"/>
    </source>
</evidence>
<keyword evidence="9" id="KW-1133">Transmembrane helix</keyword>
<evidence type="ECO:0000256" key="9">
    <source>
        <dbReference type="SAM" id="Phobius"/>
    </source>
</evidence>
<name>A0A5B8V162_9SPHI</name>
<evidence type="ECO:0000313" key="13">
    <source>
        <dbReference type="Proteomes" id="UP000321479"/>
    </source>
</evidence>
<protein>
    <recommendedName>
        <fullName evidence="2">histidine kinase</fullName>
        <ecNumber evidence="2">2.7.13.3</ecNumber>
    </recommendedName>
</protein>
<dbReference type="RefSeq" id="WP_147033937.1">
    <property type="nucleotide sequence ID" value="NZ_CP042436.1"/>
</dbReference>
<dbReference type="InterPro" id="IPR015943">
    <property type="entry name" value="WD40/YVTN_repeat-like_dom_sf"/>
</dbReference>
<dbReference type="CDD" id="cd16917">
    <property type="entry name" value="HATPase_UhpB-NarQ-NarX-like"/>
    <property type="match status" value="1"/>
</dbReference>
<dbReference type="InterPro" id="IPR013783">
    <property type="entry name" value="Ig-like_fold"/>
</dbReference>
<keyword evidence="13" id="KW-1185">Reference proteome</keyword>
<evidence type="ECO:0000256" key="8">
    <source>
        <dbReference type="ARBA" id="ARBA00023012"/>
    </source>
</evidence>
<keyword evidence="10" id="KW-0732">Signal</keyword>
<sequence length="959" mass="108753">MINFFKFLSLSLLALVYTNKCSAQATALKQITGLRSTEVYDLLTDSKGFLWIAHDAGISKYDGISFTNFSNPQQASLATTNLLEDKLGRIWFINFTGQIFYIENGHMTLLKAYKSEAERVFPRMGLLDNLLIATSKKGLFICDINTLQCHYENCIGAPNRSTSSLCILKDKVLLYGSGYWFIYQPHVGLKTAVLKGDDGQISNSLTLSRSSYKDTSLMFRNPSNTFYKLWVSSDTVKVCEAKRFDSFINTVSIVNNKYWINSINSSLPNDSKSKLIKGYNISCIAADKEGHYWYGSLQHGLLTDSLRSDTLQSDCMLHLGKDDLIKCMVKKGENLFLGTQSGMLISYNTITNRSTLLTTLPASDGGITYLKLLNNERILIGSPVYTYIFRLKGHCLKSIDLVTSLKQAEQIDGALLMASSNNMIVLPDKDDQLTFDIFKKKFKGLADKKYTMFGNNARFLSFTKRSRAICYSSASQTIWVSTKDGLYRINNSGISPFYLNNLPMYASCLTTYANLVIVGTFNNGIKIIDGNNVKSLTSDDGLLSNDIVNIKVINKNLWVYTSGSIQIFSLETFKLTYKYPFPTTNNVFLTNADELNNNCYFTVLNGLYKITPVQKKGDTIGIYLNSLFINHKDTSTVNNLKLPYFRNDIQLSLGTPYLFDAKDIVIKYRLENNDSTKWLYARPGERNFHFASLMPGDYQFEASAIKPQSGLSSRPFIMNFTIRQPWWQTWWFESLETIGFLFIVVGVLRYYYVNKLNRQKLQFEKELIAEKERQHISREIHDHIGQALSVIKLNLNMNSQIDDTKELVSEVMDDLRQFTHGLYHGKLLKGSLSDTIKKDVERLNISDQLVASLDVSETTDTINPEYQLLIYRIFQEAISNILKHANAKNIFVQMISDKKHFKLTIVDDGIGFSDEGQGKGLGLDSMRRRAKLLKGKLTIVSKPHEGCKIELIISHVQKL</sequence>
<dbReference type="Gene3D" id="1.20.5.1930">
    <property type="match status" value="1"/>
</dbReference>
<dbReference type="OrthoDB" id="9809670at2"/>
<dbReference type="InterPro" id="IPR005467">
    <property type="entry name" value="His_kinase_dom"/>
</dbReference>
<proteinExistence type="predicted"/>
<dbReference type="KEGG" id="mgin:FRZ54_21850"/>
<feature type="transmembrane region" description="Helical" evidence="9">
    <location>
        <begin position="730"/>
        <end position="752"/>
    </location>
</feature>
<dbReference type="Proteomes" id="UP000321479">
    <property type="component" value="Chromosome"/>
</dbReference>
<keyword evidence="6 12" id="KW-0418">Kinase</keyword>